<organism evidence="1">
    <name type="scientific">Salix viminalis</name>
    <name type="common">Common osier</name>
    <name type="synonym">Basket willow</name>
    <dbReference type="NCBI Taxonomy" id="40686"/>
    <lineage>
        <taxon>Eukaryota</taxon>
        <taxon>Viridiplantae</taxon>
        <taxon>Streptophyta</taxon>
        <taxon>Embryophyta</taxon>
        <taxon>Tracheophyta</taxon>
        <taxon>Spermatophyta</taxon>
        <taxon>Magnoliopsida</taxon>
        <taxon>eudicotyledons</taxon>
        <taxon>Gunneridae</taxon>
        <taxon>Pentapetalae</taxon>
        <taxon>rosids</taxon>
        <taxon>fabids</taxon>
        <taxon>Malpighiales</taxon>
        <taxon>Salicaceae</taxon>
        <taxon>Saliceae</taxon>
        <taxon>Salix</taxon>
    </lineage>
</organism>
<proteinExistence type="predicted"/>
<name>A0A6N2N787_SALVM</name>
<protein>
    <submittedName>
        <fullName evidence="1">Uncharacterized protein</fullName>
    </submittedName>
</protein>
<sequence>MVASHHSLLLEQDERLHYAVSIHCSPISLSTPRHLFGTSGDTRVILQPKVSHHTFPLFLNEMFLQTVSVHCNFLR</sequence>
<evidence type="ECO:0000313" key="1">
    <source>
        <dbReference type="EMBL" id="VFU62662.1"/>
    </source>
</evidence>
<dbReference type="AlphaFoldDB" id="A0A6N2N787"/>
<dbReference type="EMBL" id="CAADRP010002163">
    <property type="protein sequence ID" value="VFU62662.1"/>
    <property type="molecule type" value="Genomic_DNA"/>
</dbReference>
<gene>
    <name evidence="1" type="ORF">SVIM_LOCUS474293</name>
</gene>
<reference evidence="1" key="1">
    <citation type="submission" date="2019-03" db="EMBL/GenBank/DDBJ databases">
        <authorList>
            <person name="Mank J."/>
            <person name="Almeida P."/>
        </authorList>
    </citation>
    <scope>NUCLEOTIDE SEQUENCE</scope>
    <source>
        <strain evidence="1">78183</strain>
    </source>
</reference>
<accession>A0A6N2N787</accession>